<gene>
    <name evidence="1" type="ORF">ANE_LOCUS15788</name>
</gene>
<dbReference type="OrthoDB" id="414641at2759"/>
<organism evidence="1 2">
    <name type="scientific">Arabis nemorensis</name>
    <dbReference type="NCBI Taxonomy" id="586526"/>
    <lineage>
        <taxon>Eukaryota</taxon>
        <taxon>Viridiplantae</taxon>
        <taxon>Streptophyta</taxon>
        <taxon>Embryophyta</taxon>
        <taxon>Tracheophyta</taxon>
        <taxon>Spermatophyta</taxon>
        <taxon>Magnoliopsida</taxon>
        <taxon>eudicotyledons</taxon>
        <taxon>Gunneridae</taxon>
        <taxon>Pentapetalae</taxon>
        <taxon>rosids</taxon>
        <taxon>malvids</taxon>
        <taxon>Brassicales</taxon>
        <taxon>Brassicaceae</taxon>
        <taxon>Arabideae</taxon>
        <taxon>Arabis</taxon>
    </lineage>
</organism>
<dbReference type="Proteomes" id="UP000489600">
    <property type="component" value="Unassembled WGS sequence"/>
</dbReference>
<sequence>MVLLISNPKASIVILLSLSFIRRFIYFQDKTPHTIPHPPPSPNYSLHLRFPTTNPSIRLLSEFVDSEYRSTRSPPPNSHVVAHSYVGLRSPNLSSRNFGRHLGFRSYLVEQEEISFFTIVTGGIVALGNFDALHIGHRELAIQASRIGTPYLLSFVGMPEE</sequence>
<proteinExistence type="predicted"/>
<name>A0A565BVA3_9BRAS</name>
<accession>A0A565BVA3</accession>
<dbReference type="EMBL" id="CABITT030000005">
    <property type="protein sequence ID" value="VVB05344.1"/>
    <property type="molecule type" value="Genomic_DNA"/>
</dbReference>
<protein>
    <recommendedName>
        <fullName evidence="3">FAD synthase</fullName>
    </recommendedName>
</protein>
<comment type="caution">
    <text evidence="1">The sequence shown here is derived from an EMBL/GenBank/DDBJ whole genome shotgun (WGS) entry which is preliminary data.</text>
</comment>
<keyword evidence="2" id="KW-1185">Reference proteome</keyword>
<evidence type="ECO:0000313" key="1">
    <source>
        <dbReference type="EMBL" id="VVB05344.1"/>
    </source>
</evidence>
<evidence type="ECO:0008006" key="3">
    <source>
        <dbReference type="Google" id="ProtNLM"/>
    </source>
</evidence>
<evidence type="ECO:0000313" key="2">
    <source>
        <dbReference type="Proteomes" id="UP000489600"/>
    </source>
</evidence>
<reference evidence="1" key="1">
    <citation type="submission" date="2019-07" db="EMBL/GenBank/DDBJ databases">
        <authorList>
            <person name="Dittberner H."/>
        </authorList>
    </citation>
    <scope>NUCLEOTIDE SEQUENCE [LARGE SCALE GENOMIC DNA]</scope>
</reference>
<dbReference type="Gene3D" id="3.40.50.620">
    <property type="entry name" value="HUPs"/>
    <property type="match status" value="1"/>
</dbReference>
<dbReference type="InterPro" id="IPR014729">
    <property type="entry name" value="Rossmann-like_a/b/a_fold"/>
</dbReference>
<dbReference type="AlphaFoldDB" id="A0A565BVA3"/>